<sequence>MSLIDHVFISPNLVPLGCDFMIVPLDRTIERFLEVSDHRPILLRLAGVSASVTSRTRLHGLLQPAHRSCRLAKSEGCRLTDDGRPRAAIIGRRMYRQSVRPMDLIRSVFLVQLNAWRSWPRTG</sequence>
<proteinExistence type="predicted"/>
<dbReference type="SUPFAM" id="SSF56219">
    <property type="entry name" value="DNase I-like"/>
    <property type="match status" value="1"/>
</dbReference>
<organism evidence="1">
    <name type="scientific">Rhizobium loti</name>
    <name type="common">Mesorhizobium loti</name>
    <dbReference type="NCBI Taxonomy" id="381"/>
    <lineage>
        <taxon>Bacteria</taxon>
        <taxon>Pseudomonadati</taxon>
        <taxon>Pseudomonadota</taxon>
        <taxon>Alphaproteobacteria</taxon>
        <taxon>Hyphomicrobiales</taxon>
        <taxon>Phyllobacteriaceae</taxon>
        <taxon>Mesorhizobium</taxon>
    </lineage>
</organism>
<protein>
    <submittedName>
        <fullName evidence="1">Uncharacterized protein</fullName>
    </submittedName>
</protein>
<reference evidence="1" key="1">
    <citation type="submission" date="2012-10" db="EMBL/GenBank/DDBJ databases">
        <authorList>
            <person name="Maita H."/>
            <person name="Sato S."/>
        </authorList>
    </citation>
    <scope>NUCLEOTIDE SEQUENCE</scope>
    <source>
        <strain evidence="1">NZP2037</strain>
    </source>
</reference>
<dbReference type="EMBL" id="AP012557">
    <property type="protein sequence ID" value="BAN10015.1"/>
    <property type="molecule type" value="Genomic_DNA"/>
</dbReference>
<accession>M5ANB3</accession>
<evidence type="ECO:0000313" key="1">
    <source>
        <dbReference type="EMBL" id="BAN10015.1"/>
    </source>
</evidence>
<name>M5ANB3_RHILI</name>
<dbReference type="AlphaFoldDB" id="M5ANB3"/>
<dbReference type="InterPro" id="IPR036691">
    <property type="entry name" value="Endo/exonu/phosph_ase_sf"/>
</dbReference>
<reference evidence="1" key="2">
    <citation type="journal article" date="2013" name="Microbes Environ.">
        <title>Commonalities and Differences among Symbiosis Islands of Three Mesorhizobium loti Strains.</title>
        <authorList>
            <person name="Kasai-Maita H."/>
            <person name="Hirakawa H."/>
            <person name="Nakamura Y."/>
            <person name="Kaneko T."/>
            <person name="Miki K."/>
            <person name="Maruya J."/>
            <person name="Okazaki S."/>
            <person name="Tabata S."/>
            <person name="Saeki K."/>
            <person name="Sato S."/>
        </authorList>
    </citation>
    <scope>NUCLEOTIDE SEQUENCE</scope>
    <source>
        <strain evidence="1">NZP2037</strain>
    </source>
</reference>